<gene>
    <name evidence="5 8" type="primary">truB</name>
    <name evidence="8" type="ORF">P7D85_06420</name>
</gene>
<dbReference type="Pfam" id="PF01509">
    <property type="entry name" value="TruB_N"/>
    <property type="match status" value="1"/>
</dbReference>
<evidence type="ECO:0000256" key="2">
    <source>
        <dbReference type="ARBA" id="ARBA00005642"/>
    </source>
</evidence>
<protein>
    <recommendedName>
        <fullName evidence="5">tRNA pseudouridine synthase B</fullName>
        <ecNumber evidence="5">5.4.99.25</ecNumber>
    </recommendedName>
    <alternativeName>
        <fullName evidence="5">tRNA pseudouridine(55) synthase</fullName>
        <shortName evidence="5">Psi55 synthase</shortName>
    </alternativeName>
    <alternativeName>
        <fullName evidence="5">tRNA pseudouridylate synthase</fullName>
    </alternativeName>
    <alternativeName>
        <fullName evidence="5">tRNA-uridine isomerase</fullName>
    </alternativeName>
</protein>
<evidence type="ECO:0000259" key="7">
    <source>
        <dbReference type="Pfam" id="PF16198"/>
    </source>
</evidence>
<dbReference type="InterPro" id="IPR014780">
    <property type="entry name" value="tRNA_psdUridine_synth_TruB"/>
</dbReference>
<dbReference type="PANTHER" id="PTHR13767:SF2">
    <property type="entry name" value="PSEUDOURIDYLATE SYNTHASE TRUB1"/>
    <property type="match status" value="1"/>
</dbReference>
<comment type="caution">
    <text evidence="8">The sequence shown here is derived from an EMBL/GenBank/DDBJ whole genome shotgun (WGS) entry which is preliminary data.</text>
</comment>
<dbReference type="PANTHER" id="PTHR13767">
    <property type="entry name" value="TRNA-PSEUDOURIDINE SYNTHASE"/>
    <property type="match status" value="1"/>
</dbReference>
<comment type="function">
    <text evidence="5">Responsible for synthesis of pseudouridine from uracil-55 in the psi GC loop of transfer RNAs.</text>
</comment>
<evidence type="ECO:0000256" key="4">
    <source>
        <dbReference type="ARBA" id="ARBA00023235"/>
    </source>
</evidence>
<proteinExistence type="inferred from homology"/>
<dbReference type="Gene3D" id="3.30.2350.10">
    <property type="entry name" value="Pseudouridine synthase"/>
    <property type="match status" value="1"/>
</dbReference>
<keyword evidence="4 5" id="KW-0413">Isomerase</keyword>
<dbReference type="RefSeq" id="WP_311822146.1">
    <property type="nucleotide sequence ID" value="NZ_JARPYF010000012.1"/>
</dbReference>
<evidence type="ECO:0000256" key="3">
    <source>
        <dbReference type="ARBA" id="ARBA00022694"/>
    </source>
</evidence>
<accession>A0ABU3EXK2</accession>
<dbReference type="GO" id="GO:0160148">
    <property type="term" value="F:tRNA pseudouridine(55) synthase activity"/>
    <property type="evidence" value="ECO:0007669"/>
    <property type="project" value="UniProtKB-EC"/>
</dbReference>
<dbReference type="InterPro" id="IPR002501">
    <property type="entry name" value="PsdUridine_synth_N"/>
</dbReference>
<dbReference type="InterPro" id="IPR032819">
    <property type="entry name" value="TruB_C"/>
</dbReference>
<dbReference type="EC" id="5.4.99.25" evidence="5"/>
<feature type="domain" description="Pseudouridine synthase II N-terminal" evidence="6">
    <location>
        <begin position="23"/>
        <end position="179"/>
    </location>
</feature>
<sequence length="318" mass="35492">MDGILPLWKERGMTSHDCVFKLRKILQTKKVGHGGTLDPDVDGVLPICIGKGTKVIEYLQDSGKIYEGEITLGFSTTTEDRSGEVVETRAVEQPLSIEEIDQMMATFIGTIKQIPPMYSAVKVNGKRLYEYARAGETVERPERKAVIESFKRTTEPVYDEANKTQSWRFQVTCGKGTYVRTLAVDLGEKLGYPAHMSDLTRLASGGFSVGQAATLAQVSELMEKGQIDQALQPIEEAMKEFPRIDLTDADWQKVKNGQVLPMKAFGIKQMPGELIAFFYNDQLVSLYGQHPEKNWLLKPSKVIRNEVSPASHSLSDNE</sequence>
<reference evidence="8 9" key="1">
    <citation type="submission" date="2023-03" db="EMBL/GenBank/DDBJ databases">
        <authorList>
            <person name="Shen W."/>
            <person name="Cai J."/>
        </authorList>
    </citation>
    <scope>NUCLEOTIDE SEQUENCE [LARGE SCALE GENOMIC DNA]</scope>
    <source>
        <strain evidence="8 9">D6-4</strain>
    </source>
</reference>
<evidence type="ECO:0000313" key="9">
    <source>
        <dbReference type="Proteomes" id="UP001252875"/>
    </source>
</evidence>
<keyword evidence="3 5" id="KW-0819">tRNA processing</keyword>
<dbReference type="EMBL" id="JARPYI010000002">
    <property type="protein sequence ID" value="MDT2599402.1"/>
    <property type="molecule type" value="Genomic_DNA"/>
</dbReference>
<dbReference type="HAMAP" id="MF_01080">
    <property type="entry name" value="TruB_bact"/>
    <property type="match status" value="1"/>
</dbReference>
<dbReference type="CDD" id="cd02573">
    <property type="entry name" value="PseudoU_synth_EcTruB"/>
    <property type="match status" value="1"/>
</dbReference>
<evidence type="ECO:0000313" key="8">
    <source>
        <dbReference type="EMBL" id="MDT2599402.1"/>
    </source>
</evidence>
<dbReference type="Proteomes" id="UP001252875">
    <property type="component" value="Unassembled WGS sequence"/>
</dbReference>
<feature type="domain" description="tRNA pseudouridylate synthase B C-terminal" evidence="7">
    <location>
        <begin position="180"/>
        <end position="238"/>
    </location>
</feature>
<evidence type="ECO:0000256" key="1">
    <source>
        <dbReference type="ARBA" id="ARBA00000385"/>
    </source>
</evidence>
<dbReference type="Pfam" id="PF16198">
    <property type="entry name" value="TruB_C_2"/>
    <property type="match status" value="1"/>
</dbReference>
<feature type="active site" description="Nucleophile" evidence="5">
    <location>
        <position position="38"/>
    </location>
</feature>
<dbReference type="SUPFAM" id="SSF55120">
    <property type="entry name" value="Pseudouridine synthase"/>
    <property type="match status" value="1"/>
</dbReference>
<comment type="catalytic activity">
    <reaction evidence="1 5">
        <text>uridine(55) in tRNA = pseudouridine(55) in tRNA</text>
        <dbReference type="Rhea" id="RHEA:42532"/>
        <dbReference type="Rhea" id="RHEA-COMP:10101"/>
        <dbReference type="Rhea" id="RHEA-COMP:10102"/>
        <dbReference type="ChEBI" id="CHEBI:65314"/>
        <dbReference type="ChEBI" id="CHEBI:65315"/>
        <dbReference type="EC" id="5.4.99.25"/>
    </reaction>
</comment>
<organism evidence="8 9">
    <name type="scientific">Enterococcus hulanensis</name>
    <dbReference type="NCBI Taxonomy" id="2559929"/>
    <lineage>
        <taxon>Bacteria</taxon>
        <taxon>Bacillati</taxon>
        <taxon>Bacillota</taxon>
        <taxon>Bacilli</taxon>
        <taxon>Lactobacillales</taxon>
        <taxon>Enterococcaceae</taxon>
        <taxon>Enterococcus</taxon>
    </lineage>
</organism>
<dbReference type="NCBIfam" id="TIGR00431">
    <property type="entry name" value="TruB"/>
    <property type="match status" value="1"/>
</dbReference>
<name>A0ABU3EXK2_9ENTE</name>
<keyword evidence="9" id="KW-1185">Reference proteome</keyword>
<evidence type="ECO:0000256" key="5">
    <source>
        <dbReference type="HAMAP-Rule" id="MF_01080"/>
    </source>
</evidence>
<evidence type="ECO:0000259" key="6">
    <source>
        <dbReference type="Pfam" id="PF01509"/>
    </source>
</evidence>
<comment type="similarity">
    <text evidence="2 5">Belongs to the pseudouridine synthase TruB family. Type 1 subfamily.</text>
</comment>
<dbReference type="InterPro" id="IPR020103">
    <property type="entry name" value="PsdUridine_synth_cat_dom_sf"/>
</dbReference>